<evidence type="ECO:0000256" key="3">
    <source>
        <dbReference type="ARBA" id="ARBA00012954"/>
    </source>
</evidence>
<feature type="binding site" evidence="12">
    <location>
        <begin position="280"/>
        <end position="283"/>
    </location>
    <ligand>
        <name>NAD(+)</name>
        <dbReference type="ChEBI" id="CHEBI:57540"/>
    </ligand>
</feature>
<feature type="binding site" evidence="12">
    <location>
        <begin position="13"/>
        <end position="18"/>
    </location>
    <ligand>
        <name>NAD(+)</name>
        <dbReference type="ChEBI" id="CHEBI:57540"/>
    </ligand>
</feature>
<dbReference type="SMART" id="SM00984">
    <property type="entry name" value="UDPG_MGDP_dh_C"/>
    <property type="match status" value="1"/>
</dbReference>
<name>A0A9J6ZQ36_9BACT</name>
<reference evidence="14" key="2">
    <citation type="submission" date="2022-06" db="EMBL/GenBank/DDBJ databases">
        <title>Xiashengella guii gen. nov. sp. nov., a bacterium isolated form anaerobic digestion tank.</title>
        <authorList>
            <person name="Huang H."/>
        </authorList>
    </citation>
    <scope>NUCLEOTIDE SEQUENCE</scope>
    <source>
        <strain evidence="14">Ai-910</strain>
    </source>
</reference>
<feature type="binding site" evidence="11">
    <location>
        <begin position="342"/>
        <end position="343"/>
    </location>
    <ligand>
        <name>substrate</name>
    </ligand>
</feature>
<evidence type="ECO:0000256" key="11">
    <source>
        <dbReference type="PIRSR" id="PIRSR500133-2"/>
    </source>
</evidence>
<feature type="binding site" evidence="11">
    <location>
        <position position="264"/>
    </location>
    <ligand>
        <name>substrate</name>
    </ligand>
</feature>
<dbReference type="Pfam" id="PF00984">
    <property type="entry name" value="UDPG_MGDP_dh"/>
    <property type="match status" value="1"/>
</dbReference>
<feature type="binding site" evidence="12">
    <location>
        <begin position="94"/>
        <end position="98"/>
    </location>
    <ligand>
        <name>NAD(+)</name>
        <dbReference type="ChEBI" id="CHEBI:57540"/>
    </ligand>
</feature>
<reference evidence="14" key="1">
    <citation type="submission" date="2022-05" db="EMBL/GenBank/DDBJ databases">
        <authorList>
            <person name="Sun X."/>
        </authorList>
    </citation>
    <scope>NUCLEOTIDE SEQUENCE</scope>
    <source>
        <strain evidence="14">Ai-910</strain>
    </source>
</reference>
<evidence type="ECO:0000256" key="10">
    <source>
        <dbReference type="PIRSR" id="PIRSR500133-1"/>
    </source>
</evidence>
<dbReference type="NCBIfam" id="TIGR03026">
    <property type="entry name" value="NDP-sugDHase"/>
    <property type="match status" value="1"/>
</dbReference>
<evidence type="ECO:0000313" key="15">
    <source>
        <dbReference type="Proteomes" id="UP001056426"/>
    </source>
</evidence>
<evidence type="ECO:0000313" key="14">
    <source>
        <dbReference type="EMBL" id="URW79638.1"/>
    </source>
</evidence>
<feature type="active site" description="Nucleophile" evidence="10">
    <location>
        <position position="280"/>
    </location>
</feature>
<dbReference type="Pfam" id="PF03721">
    <property type="entry name" value="UDPG_MGDP_dh_N"/>
    <property type="match status" value="1"/>
</dbReference>
<dbReference type="SUPFAM" id="SSF52413">
    <property type="entry name" value="UDP-glucose/GDP-mannose dehydrogenase C-terminal domain"/>
    <property type="match status" value="1"/>
</dbReference>
<dbReference type="GO" id="GO:0006024">
    <property type="term" value="P:glycosaminoglycan biosynthetic process"/>
    <property type="evidence" value="ECO:0007669"/>
    <property type="project" value="TreeGrafter"/>
</dbReference>
<evidence type="ECO:0000256" key="5">
    <source>
        <dbReference type="ARBA" id="ARBA00023002"/>
    </source>
</evidence>
<dbReference type="InterPro" id="IPR014027">
    <property type="entry name" value="UDP-Glc/GDP-Man_DH_C"/>
</dbReference>
<dbReference type="Gene3D" id="1.20.5.100">
    <property type="entry name" value="Cytochrome c1, transmembrane anchor, C-terminal"/>
    <property type="match status" value="1"/>
</dbReference>
<dbReference type="AlphaFoldDB" id="A0A9J6ZQ36"/>
<feature type="binding site" evidence="12">
    <location>
        <begin position="135"/>
        <end position="136"/>
    </location>
    <ligand>
        <name>NAD(+)</name>
        <dbReference type="ChEBI" id="CHEBI:57540"/>
    </ligand>
</feature>
<dbReference type="PANTHER" id="PTHR11374">
    <property type="entry name" value="UDP-GLUCOSE DEHYDROGENASE/UDP-MANNAC DEHYDROGENASE"/>
    <property type="match status" value="1"/>
</dbReference>
<feature type="binding site" evidence="11">
    <location>
        <begin position="165"/>
        <end position="169"/>
    </location>
    <ligand>
        <name>substrate</name>
    </ligand>
</feature>
<dbReference type="InterPro" id="IPR028356">
    <property type="entry name" value="UDPglc_DH_euk"/>
</dbReference>
<dbReference type="GO" id="GO:0051287">
    <property type="term" value="F:NAD binding"/>
    <property type="evidence" value="ECO:0007669"/>
    <property type="project" value="InterPro"/>
</dbReference>
<dbReference type="PIRSF" id="PIRSF500133">
    <property type="entry name" value="UDPglc_DH_euk"/>
    <property type="match status" value="1"/>
</dbReference>
<evidence type="ECO:0000256" key="6">
    <source>
        <dbReference type="ARBA" id="ARBA00023027"/>
    </source>
</evidence>
<dbReference type="PIRSF" id="PIRSF000124">
    <property type="entry name" value="UDPglc_GDPman_dh"/>
    <property type="match status" value="1"/>
</dbReference>
<feature type="binding site" evidence="12">
    <location>
        <position position="350"/>
    </location>
    <ligand>
        <name>NAD(+)</name>
        <dbReference type="ChEBI" id="CHEBI:57540"/>
    </ligand>
</feature>
<accession>A0A9J6ZQ36</accession>
<dbReference type="RefSeq" id="WP_250723642.1">
    <property type="nucleotide sequence ID" value="NZ_CP098400.1"/>
</dbReference>
<dbReference type="InterPro" id="IPR036220">
    <property type="entry name" value="UDP-Glc/GDP-Man_DH_C_sf"/>
</dbReference>
<keyword evidence="15" id="KW-1185">Reference proteome</keyword>
<comment type="similarity">
    <text evidence="2 9">Belongs to the UDP-glucose/GDP-mannose dehydrogenase family.</text>
</comment>
<evidence type="ECO:0000256" key="1">
    <source>
        <dbReference type="ARBA" id="ARBA00004701"/>
    </source>
</evidence>
<feature type="binding site" evidence="11">
    <location>
        <begin position="224"/>
        <end position="228"/>
    </location>
    <ligand>
        <name>substrate</name>
    </ligand>
</feature>
<dbReference type="InterPro" id="IPR014026">
    <property type="entry name" value="UDP-Glc/GDP-Man_DH_dimer"/>
</dbReference>
<dbReference type="SUPFAM" id="SSF51735">
    <property type="entry name" value="NAD(P)-binding Rossmann-fold domains"/>
    <property type="match status" value="1"/>
</dbReference>
<evidence type="ECO:0000256" key="7">
    <source>
        <dbReference type="ARBA" id="ARBA00047473"/>
    </source>
</evidence>
<dbReference type="Gene3D" id="3.40.50.720">
    <property type="entry name" value="NAD(P)-binding Rossmann-like Domain"/>
    <property type="match status" value="2"/>
</dbReference>
<dbReference type="InterPro" id="IPR017476">
    <property type="entry name" value="UDP-Glc/GDP-Man"/>
</dbReference>
<protein>
    <recommendedName>
        <fullName evidence="4">UDP-glucose 6-dehydrogenase</fullName>
        <ecNumber evidence="3">1.1.1.22</ecNumber>
    </recommendedName>
</protein>
<organism evidence="14 15">
    <name type="scientific">Xiashengella succiniciproducens</name>
    <dbReference type="NCBI Taxonomy" id="2949635"/>
    <lineage>
        <taxon>Bacteria</taxon>
        <taxon>Pseudomonadati</taxon>
        <taxon>Bacteroidota</taxon>
        <taxon>Bacteroidia</taxon>
        <taxon>Marinilabiliales</taxon>
        <taxon>Marinilabiliaceae</taxon>
        <taxon>Xiashengella</taxon>
    </lineage>
</organism>
<dbReference type="InterPro" id="IPR036291">
    <property type="entry name" value="NAD(P)-bd_dom_sf"/>
</dbReference>
<evidence type="ECO:0000256" key="9">
    <source>
        <dbReference type="PIRNR" id="PIRNR000124"/>
    </source>
</evidence>
<evidence type="ECO:0000256" key="8">
    <source>
        <dbReference type="ARBA" id="ARBA00053241"/>
    </source>
</evidence>
<proteinExistence type="inferred from homology"/>
<dbReference type="InterPro" id="IPR008927">
    <property type="entry name" value="6-PGluconate_DH-like_C_sf"/>
</dbReference>
<sequence>MTETRIKHIACIGAGYVGGPTMAVIAQKCPDIKVTVVDISRERIAEWNDSNLDNLPIYEPGLKEVVAEARGRNLFFCTDVEGAIREADMIFISVNTPTKTYGVGKGMAADLKYVELCARQIANVATGNKIVVEKSTLPVRTAQSIRTILDAESNGLQFQVLSNPEFLAEGTAVSDLLNPDRVLIGGSEEEGGQAAVRALVEIYARWVDRSKILTTNIWSSELSKLTANAFLAQRVSSINAISALCEKSGADVDEIARAIGMDSRIGPKFLKASVGFGGSCFQKDILNLVYIARSYGLTEVADYWEQVISMNDYQKRRFAENIVNRLFNTVSGKKIAIMGWAFKKDTNDTRESAAIYVADYLLNEQAELWVYDPKVKAERVYADLDYLNTRGEDENRKLVKVVRDPYEAMQGAHAVAVLTEWDEFKAYDWQRVYDDMKKPAFLFDGRNILDRNKVKALGFEFEAIGYRS</sequence>
<comment type="catalytic activity">
    <reaction evidence="7">
        <text>UDP-alpha-D-glucose + 2 NAD(+) + H2O = UDP-alpha-D-glucuronate + 2 NADH + 3 H(+)</text>
        <dbReference type="Rhea" id="RHEA:23596"/>
        <dbReference type="ChEBI" id="CHEBI:15377"/>
        <dbReference type="ChEBI" id="CHEBI:15378"/>
        <dbReference type="ChEBI" id="CHEBI:57540"/>
        <dbReference type="ChEBI" id="CHEBI:57945"/>
        <dbReference type="ChEBI" id="CHEBI:58052"/>
        <dbReference type="ChEBI" id="CHEBI:58885"/>
        <dbReference type="EC" id="1.1.1.22"/>
    </reaction>
</comment>
<comment type="function">
    <text evidence="8">Catalyzes the conversion of UDP-glucose into UDP-glucuronate, one of the precursors of teichuronic acid.</text>
</comment>
<evidence type="ECO:0000256" key="4">
    <source>
        <dbReference type="ARBA" id="ARBA00015132"/>
    </source>
</evidence>
<dbReference type="EMBL" id="CP098400">
    <property type="protein sequence ID" value="URW79638.1"/>
    <property type="molecule type" value="Genomic_DNA"/>
</dbReference>
<dbReference type="PANTHER" id="PTHR11374:SF3">
    <property type="entry name" value="UDP-GLUCOSE 6-DEHYDROGENASE"/>
    <property type="match status" value="1"/>
</dbReference>
<evidence type="ECO:0000256" key="12">
    <source>
        <dbReference type="PIRSR" id="PIRSR500133-3"/>
    </source>
</evidence>
<feature type="binding site" evidence="12">
    <location>
        <position position="43"/>
    </location>
    <ligand>
        <name>NAD(+)</name>
        <dbReference type="ChEBI" id="CHEBI:57540"/>
    </ligand>
</feature>
<gene>
    <name evidence="14" type="ORF">M9189_12330</name>
</gene>
<dbReference type="EC" id="1.1.1.22" evidence="3"/>
<dbReference type="Pfam" id="PF03720">
    <property type="entry name" value="UDPG_MGDP_dh_C"/>
    <property type="match status" value="1"/>
</dbReference>
<dbReference type="SUPFAM" id="SSF48179">
    <property type="entry name" value="6-phosphogluconate dehydrogenase C-terminal domain-like"/>
    <property type="match status" value="1"/>
</dbReference>
<evidence type="ECO:0000259" key="13">
    <source>
        <dbReference type="SMART" id="SM00984"/>
    </source>
</evidence>
<keyword evidence="6 12" id="KW-0520">NAD</keyword>
<dbReference type="Proteomes" id="UP001056426">
    <property type="component" value="Chromosome"/>
</dbReference>
<feature type="binding site" evidence="11">
    <location>
        <begin position="271"/>
        <end position="277"/>
    </location>
    <ligand>
        <name>substrate</name>
    </ligand>
</feature>
<dbReference type="FunFam" id="3.40.50.720:FF:000114">
    <property type="entry name" value="UDP-glucose 6-dehydrogenase"/>
    <property type="match status" value="1"/>
</dbReference>
<dbReference type="FunFam" id="1.20.5.100:FF:000001">
    <property type="entry name" value="UDP-glucose 6-dehydrogenase"/>
    <property type="match status" value="1"/>
</dbReference>
<dbReference type="GO" id="GO:0003979">
    <property type="term" value="F:UDP-glucose 6-dehydrogenase activity"/>
    <property type="evidence" value="ECO:0007669"/>
    <property type="project" value="UniProtKB-EC"/>
</dbReference>
<feature type="binding site" evidence="11">
    <location>
        <position position="446"/>
    </location>
    <ligand>
        <name>substrate</name>
    </ligand>
</feature>
<dbReference type="KEGG" id="alkq:M9189_12330"/>
<dbReference type="FunFam" id="3.40.50.720:FF:000032">
    <property type="entry name" value="UDP-glucose 6-dehydrogenase"/>
    <property type="match status" value="1"/>
</dbReference>
<dbReference type="InterPro" id="IPR001732">
    <property type="entry name" value="UDP-Glc/GDP-Man_DH_N"/>
</dbReference>
<keyword evidence="5" id="KW-0560">Oxidoreductase</keyword>
<feature type="domain" description="UDP-glucose/GDP-mannose dehydrogenase C-terminal" evidence="13">
    <location>
        <begin position="336"/>
        <end position="451"/>
    </location>
</feature>
<feature type="binding site" evidence="12">
    <location>
        <position position="38"/>
    </location>
    <ligand>
        <name>NAD(+)</name>
        <dbReference type="ChEBI" id="CHEBI:57540"/>
    </ligand>
</feature>
<comment type="pathway">
    <text evidence="1">Nucleotide-sugar biosynthesis; UDP-alpha-D-glucuronate biosynthesis; UDP-alpha-D-glucuronate from UDP-alpha-D-glucose: step 1/1.</text>
</comment>
<evidence type="ECO:0000256" key="2">
    <source>
        <dbReference type="ARBA" id="ARBA00006601"/>
    </source>
</evidence>
<feature type="binding site" evidence="12">
    <location>
        <position position="169"/>
    </location>
    <ligand>
        <name>NAD(+)</name>
        <dbReference type="ChEBI" id="CHEBI:57540"/>
    </ligand>
</feature>